<accession>S7ZIK7</accession>
<dbReference type="AlphaFoldDB" id="S7ZIK7"/>
<name>S7ZIK7_PENO1</name>
<reference evidence="1 2" key="1">
    <citation type="journal article" date="2013" name="PLoS ONE">
        <title>Genomic and secretomic analyses reveal unique features of the lignocellulolytic enzyme system of Penicillium decumbens.</title>
        <authorList>
            <person name="Liu G."/>
            <person name="Zhang L."/>
            <person name="Wei X."/>
            <person name="Zou G."/>
            <person name="Qin Y."/>
            <person name="Ma L."/>
            <person name="Li J."/>
            <person name="Zheng H."/>
            <person name="Wang S."/>
            <person name="Wang C."/>
            <person name="Xun L."/>
            <person name="Zhao G.-P."/>
            <person name="Zhou Z."/>
            <person name="Qu Y."/>
        </authorList>
    </citation>
    <scope>NUCLEOTIDE SEQUENCE [LARGE SCALE GENOMIC DNA]</scope>
    <source>
        <strain evidence="2">114-2 / CGMCC 5302</strain>
    </source>
</reference>
<sequence length="57" mass="6677">MAPRFSLALPSLHSDLGYPRRTFVPWRRDSGSRRAWVPSRCRTVRRTRGGQASRYDE</sequence>
<protein>
    <submittedName>
        <fullName evidence="1">Uncharacterized protein</fullName>
    </submittedName>
</protein>
<organism evidence="1 2">
    <name type="scientific">Penicillium oxalicum (strain 114-2 / CGMCC 5302)</name>
    <name type="common">Penicillium decumbens</name>
    <dbReference type="NCBI Taxonomy" id="933388"/>
    <lineage>
        <taxon>Eukaryota</taxon>
        <taxon>Fungi</taxon>
        <taxon>Dikarya</taxon>
        <taxon>Ascomycota</taxon>
        <taxon>Pezizomycotina</taxon>
        <taxon>Eurotiomycetes</taxon>
        <taxon>Eurotiomycetidae</taxon>
        <taxon>Eurotiales</taxon>
        <taxon>Aspergillaceae</taxon>
        <taxon>Penicillium</taxon>
    </lineage>
</organism>
<dbReference type="Proteomes" id="UP000019376">
    <property type="component" value="Unassembled WGS sequence"/>
</dbReference>
<keyword evidence="2" id="KW-1185">Reference proteome</keyword>
<proteinExistence type="predicted"/>
<evidence type="ECO:0000313" key="1">
    <source>
        <dbReference type="EMBL" id="EPS28531.1"/>
    </source>
</evidence>
<gene>
    <name evidence="1" type="ORF">PDE_03477</name>
</gene>
<dbReference type="EMBL" id="KB644411">
    <property type="protein sequence ID" value="EPS28531.1"/>
    <property type="molecule type" value="Genomic_DNA"/>
</dbReference>
<evidence type="ECO:0000313" key="2">
    <source>
        <dbReference type="Proteomes" id="UP000019376"/>
    </source>
</evidence>
<dbReference type="HOGENOM" id="CLU_2997167_0_0_1"/>